<sequence length="254" mass="29352">MYSTRFRLLSRNSSKSEVASETYNSYNKPKDIPEYYFEVNKEIFKDVNITTDLEKAMHLASWLRKSIKGGPGLSLASDVALKTMLEGKGGVCSDISQVYNNFCVINDLLVREWGITTIPFDKKYGGHATNEIFSKELNKWVLIDVSKCILFHRSNSDKPLSVLEVFQSKEHLAYDPFLKEIKDDKQIKIYYFGASATPFLISKYKNKVYDKFLTKNSSKLPVFIVHFLVYLTGNSYHYKFPLNDYRNMFKSVIS</sequence>
<dbReference type="InterPro" id="IPR038765">
    <property type="entry name" value="Papain-like_cys_pep_sf"/>
</dbReference>
<keyword evidence="2" id="KW-1185">Reference proteome</keyword>
<evidence type="ECO:0008006" key="3">
    <source>
        <dbReference type="Google" id="ProtNLM"/>
    </source>
</evidence>
<dbReference type="SUPFAM" id="SSF54001">
    <property type="entry name" value="Cysteine proteinases"/>
    <property type="match status" value="1"/>
</dbReference>
<dbReference type="Proteomes" id="UP000256980">
    <property type="component" value="Unassembled WGS sequence"/>
</dbReference>
<organism evidence="1 2">
    <name type="scientific">Winogradskyella eximia</name>
    <dbReference type="NCBI Taxonomy" id="262006"/>
    <lineage>
        <taxon>Bacteria</taxon>
        <taxon>Pseudomonadati</taxon>
        <taxon>Bacteroidota</taxon>
        <taxon>Flavobacteriia</taxon>
        <taxon>Flavobacteriales</taxon>
        <taxon>Flavobacteriaceae</taxon>
        <taxon>Winogradskyella</taxon>
    </lineage>
</organism>
<comment type="caution">
    <text evidence="1">The sequence shown here is derived from an EMBL/GenBank/DDBJ whole genome shotgun (WGS) entry which is preliminary data.</text>
</comment>
<dbReference type="AlphaFoldDB" id="A0A3D9GPT0"/>
<gene>
    <name evidence="1" type="ORF">DFQ10_11143</name>
</gene>
<dbReference type="RefSeq" id="WP_220352512.1">
    <property type="nucleotide sequence ID" value="NZ_QRDV01000011.1"/>
</dbReference>
<accession>A0A3D9GPT0</accession>
<evidence type="ECO:0000313" key="2">
    <source>
        <dbReference type="Proteomes" id="UP000256980"/>
    </source>
</evidence>
<protein>
    <recommendedName>
        <fullName evidence="3">Transglutaminase superfamily protein</fullName>
    </recommendedName>
</protein>
<name>A0A3D9GPT0_9FLAO</name>
<dbReference type="Gene3D" id="3.10.620.30">
    <property type="match status" value="1"/>
</dbReference>
<dbReference type="EMBL" id="QRDV01000011">
    <property type="protein sequence ID" value="RED38222.1"/>
    <property type="molecule type" value="Genomic_DNA"/>
</dbReference>
<reference evidence="1 2" key="1">
    <citation type="submission" date="2018-07" db="EMBL/GenBank/DDBJ databases">
        <title>Genomic Encyclopedia of Type Strains, Phase III (KMG-III): the genomes of soil and plant-associated and newly described type strains.</title>
        <authorList>
            <person name="Whitman W."/>
        </authorList>
    </citation>
    <scope>NUCLEOTIDE SEQUENCE [LARGE SCALE GENOMIC DNA]</scope>
    <source>
        <strain evidence="1 2">CECT 7946</strain>
    </source>
</reference>
<proteinExistence type="predicted"/>
<evidence type="ECO:0000313" key="1">
    <source>
        <dbReference type="EMBL" id="RED38222.1"/>
    </source>
</evidence>